<dbReference type="InterPro" id="IPR000073">
    <property type="entry name" value="AB_hydrolase_1"/>
</dbReference>
<dbReference type="InterPro" id="IPR050266">
    <property type="entry name" value="AB_hydrolase_sf"/>
</dbReference>
<organism evidence="2 3">
    <name type="scientific">Octadecabacter dasysiphoniae</name>
    <dbReference type="NCBI Taxonomy" id="2909341"/>
    <lineage>
        <taxon>Bacteria</taxon>
        <taxon>Pseudomonadati</taxon>
        <taxon>Pseudomonadota</taxon>
        <taxon>Alphaproteobacteria</taxon>
        <taxon>Rhodobacterales</taxon>
        <taxon>Roseobacteraceae</taxon>
        <taxon>Octadecabacter</taxon>
    </lineage>
</organism>
<gene>
    <name evidence="2" type="ORF">L0664_07595</name>
</gene>
<comment type="caution">
    <text evidence="2">The sequence shown here is derived from an EMBL/GenBank/DDBJ whole genome shotgun (WGS) entry which is preliminary data.</text>
</comment>
<evidence type="ECO:0000259" key="1">
    <source>
        <dbReference type="Pfam" id="PF12697"/>
    </source>
</evidence>
<dbReference type="RefSeq" id="WP_235225051.1">
    <property type="nucleotide sequence ID" value="NZ_JAKGAQ010000002.1"/>
</dbReference>
<sequence>MIWTTRPRFKVGSLAVITSGDGPLVLLIHGVGLRAEAWCAQIDDLSRTCRVVAIDMPGHGHSSALPDTAVLADFTDGIVAALDEPAIVVGHSFGAMIALDMAIKHNARVNGVVALNAIYRRDAAAQTAVMARANSLDGKMVADPTATLERWFGGAPSPQRNACKEWLQTVNPVGYRNAYCIFAQEDGPTEAGLRALDCPALFVTGEQEPNSTPAMSKNMAALAPSGRAEIFENAAHMLPMTHAAQLNGLLSTFVAKTSERM</sequence>
<keyword evidence="3" id="KW-1185">Reference proteome</keyword>
<proteinExistence type="predicted"/>
<dbReference type="Proteomes" id="UP001200557">
    <property type="component" value="Unassembled WGS sequence"/>
</dbReference>
<feature type="domain" description="AB hydrolase-1" evidence="1">
    <location>
        <begin position="25"/>
        <end position="246"/>
    </location>
</feature>
<keyword evidence="2" id="KW-0378">Hydrolase</keyword>
<dbReference type="InterPro" id="IPR029058">
    <property type="entry name" value="AB_hydrolase_fold"/>
</dbReference>
<dbReference type="Gene3D" id="3.40.50.1820">
    <property type="entry name" value="alpha/beta hydrolase"/>
    <property type="match status" value="1"/>
</dbReference>
<protein>
    <submittedName>
        <fullName evidence="2">Alpha/beta hydrolase</fullName>
    </submittedName>
</protein>
<name>A0ABS9CVQ7_9RHOB</name>
<accession>A0ABS9CVQ7</accession>
<dbReference type="EMBL" id="JAKGAQ010000002">
    <property type="protein sequence ID" value="MCF2870924.1"/>
    <property type="molecule type" value="Genomic_DNA"/>
</dbReference>
<evidence type="ECO:0000313" key="3">
    <source>
        <dbReference type="Proteomes" id="UP001200557"/>
    </source>
</evidence>
<evidence type="ECO:0000313" key="2">
    <source>
        <dbReference type="EMBL" id="MCF2870924.1"/>
    </source>
</evidence>
<dbReference type="PANTHER" id="PTHR43798">
    <property type="entry name" value="MONOACYLGLYCEROL LIPASE"/>
    <property type="match status" value="1"/>
</dbReference>
<dbReference type="GO" id="GO:0016787">
    <property type="term" value="F:hydrolase activity"/>
    <property type="evidence" value="ECO:0007669"/>
    <property type="project" value="UniProtKB-KW"/>
</dbReference>
<dbReference type="Pfam" id="PF12697">
    <property type="entry name" value="Abhydrolase_6"/>
    <property type="match status" value="1"/>
</dbReference>
<dbReference type="SUPFAM" id="SSF53474">
    <property type="entry name" value="alpha/beta-Hydrolases"/>
    <property type="match status" value="1"/>
</dbReference>
<reference evidence="2 3" key="1">
    <citation type="submission" date="2022-01" db="EMBL/GenBank/DDBJ databases">
        <title>Octadecabacter sp. nov., isolated from a marine alga.</title>
        <authorList>
            <person name="Jin M.S."/>
            <person name="Kim H.M."/>
            <person name="Han D.M."/>
            <person name="Jung J.J."/>
            <person name="Jeon C.O."/>
        </authorList>
    </citation>
    <scope>NUCLEOTIDE SEQUENCE [LARGE SCALE GENOMIC DNA]</scope>
    <source>
        <strain evidence="2 3">G9-8</strain>
    </source>
</reference>